<keyword evidence="4" id="KW-1185">Reference proteome</keyword>
<organism evidence="3 4">
    <name type="scientific">Sphaerobolus stellatus (strain SS14)</name>
    <dbReference type="NCBI Taxonomy" id="990650"/>
    <lineage>
        <taxon>Eukaryota</taxon>
        <taxon>Fungi</taxon>
        <taxon>Dikarya</taxon>
        <taxon>Basidiomycota</taxon>
        <taxon>Agaricomycotina</taxon>
        <taxon>Agaricomycetes</taxon>
        <taxon>Phallomycetidae</taxon>
        <taxon>Geastrales</taxon>
        <taxon>Sphaerobolaceae</taxon>
        <taxon>Sphaerobolus</taxon>
    </lineage>
</organism>
<dbReference type="InterPro" id="IPR000261">
    <property type="entry name" value="EH_dom"/>
</dbReference>
<dbReference type="HOGENOM" id="CLU_360218_0_0_1"/>
<feature type="compositionally biased region" description="Polar residues" evidence="1">
    <location>
        <begin position="315"/>
        <end position="375"/>
    </location>
</feature>
<dbReference type="OrthoDB" id="3224221at2759"/>
<dbReference type="AlphaFoldDB" id="A0A0C9UT76"/>
<dbReference type="Proteomes" id="UP000054279">
    <property type="component" value="Unassembled WGS sequence"/>
</dbReference>
<gene>
    <name evidence="3" type="ORF">M422DRAFT_259232</name>
</gene>
<feature type="domain" description="EH" evidence="2">
    <location>
        <begin position="168"/>
        <end position="211"/>
    </location>
</feature>
<sequence length="787" mass="87505">MERPKAFTTLADSIRLAILMWSIPGTEPALFLPEAFVCFLEGAISVLPASTQQVMKQYLGSLPKHQSDTLLYHQNDVTRAIVLVWRAQSFGSALKPEMIPDLHLLDNPEGKVEWHHFGIPVANEAFIKVLHTTSMKNGGNEISRAAIHKSVLELSIVDLRFSQAALHFSTVWNLLDPLKTNQTDTDGLYLVLYLVAFASEGRLLPTEIPESYKLFMLSQRNQMLGQPSAFITTPQRPIETPGAKINRVNLTPNKHTPVSTNPFRTSTTTPMSAVNVTLPQHTRRDSVSSAISSSPQHPDSPSPPRDPSGPLGSSAQATSQNFAPPQPGQINPNSTINQTAQPAPSSSIPVASGTTQLPSTNAQSLGNTISQSAMPNTAAPASGASTNTVDVNPQPPPHAAPGNTATNLAGIPLSSLSTEELSKILSQRIIELALPQLFGAAITGRRSDISHPTPVKKQSKSDSMHKLDADIREKTNTLLKWNRAEHPFAAPPLPPSDEDLENFAKGLSAGPTVETFSLDLRKSEKLSADKVSKQRYWNMRGSVVFAREFLNGWDRKEWPYPPQAKNEAFVAQRFRDKLGHLKDVYALQVKLNQATPAERVTIRTQIRLEQKPERHRARREESLELRKKIARFHDFPPGYLRMLDTLGPDGMSSDETDEGSTSKPFKFRRLHKPYRSTHVDKLIFVIDKAYEKPNRLGAYLPRQGNTRRVRLGTHPVLYYTGRIPEYPKEFYNMHYLQKFPGAVEVLQQSPAWQLPHPLPEPWLDGYSQIADQFTPHIWAGYEADTES</sequence>
<dbReference type="PROSITE" id="PS50031">
    <property type="entry name" value="EH"/>
    <property type="match status" value="1"/>
</dbReference>
<feature type="compositionally biased region" description="Low complexity" evidence="1">
    <location>
        <begin position="287"/>
        <end position="297"/>
    </location>
</feature>
<reference evidence="3 4" key="1">
    <citation type="submission" date="2014-06" db="EMBL/GenBank/DDBJ databases">
        <title>Evolutionary Origins and Diversification of the Mycorrhizal Mutualists.</title>
        <authorList>
            <consortium name="DOE Joint Genome Institute"/>
            <consortium name="Mycorrhizal Genomics Consortium"/>
            <person name="Kohler A."/>
            <person name="Kuo A."/>
            <person name="Nagy L.G."/>
            <person name="Floudas D."/>
            <person name="Copeland A."/>
            <person name="Barry K.W."/>
            <person name="Cichocki N."/>
            <person name="Veneault-Fourrey C."/>
            <person name="LaButti K."/>
            <person name="Lindquist E.A."/>
            <person name="Lipzen A."/>
            <person name="Lundell T."/>
            <person name="Morin E."/>
            <person name="Murat C."/>
            <person name="Riley R."/>
            <person name="Ohm R."/>
            <person name="Sun H."/>
            <person name="Tunlid A."/>
            <person name="Henrissat B."/>
            <person name="Grigoriev I.V."/>
            <person name="Hibbett D.S."/>
            <person name="Martin F."/>
        </authorList>
    </citation>
    <scope>NUCLEOTIDE SEQUENCE [LARGE SCALE GENOMIC DNA]</scope>
    <source>
        <strain evidence="3 4">SS14</strain>
    </source>
</reference>
<proteinExistence type="predicted"/>
<feature type="compositionally biased region" description="Polar residues" evidence="1">
    <location>
        <begin position="248"/>
        <end position="280"/>
    </location>
</feature>
<feature type="region of interest" description="Disordered" evidence="1">
    <location>
        <begin position="247"/>
        <end position="406"/>
    </location>
</feature>
<feature type="compositionally biased region" description="Pro residues" evidence="1">
    <location>
        <begin position="298"/>
        <end position="307"/>
    </location>
</feature>
<dbReference type="EMBL" id="KN837163">
    <property type="protein sequence ID" value="KIJ38084.1"/>
    <property type="molecule type" value="Genomic_DNA"/>
</dbReference>
<protein>
    <recommendedName>
        <fullName evidence="2">EH domain-containing protein</fullName>
    </recommendedName>
</protein>
<accession>A0A0C9UT76</accession>
<evidence type="ECO:0000313" key="4">
    <source>
        <dbReference type="Proteomes" id="UP000054279"/>
    </source>
</evidence>
<feature type="region of interest" description="Disordered" evidence="1">
    <location>
        <begin position="445"/>
        <end position="465"/>
    </location>
</feature>
<evidence type="ECO:0000256" key="1">
    <source>
        <dbReference type="SAM" id="MobiDB-lite"/>
    </source>
</evidence>
<feature type="region of interest" description="Disordered" evidence="1">
    <location>
        <begin position="482"/>
        <end position="501"/>
    </location>
</feature>
<evidence type="ECO:0000313" key="3">
    <source>
        <dbReference type="EMBL" id="KIJ38084.1"/>
    </source>
</evidence>
<name>A0A0C9UT76_SPHS4</name>
<evidence type="ECO:0000259" key="2">
    <source>
        <dbReference type="PROSITE" id="PS50031"/>
    </source>
</evidence>